<dbReference type="VEuPathDB" id="VectorBase:RSAN_048549"/>
<accession>A0A9D4PSA7</accession>
<dbReference type="EMBL" id="JABSTV010001251">
    <property type="protein sequence ID" value="KAH7951439.1"/>
    <property type="molecule type" value="Genomic_DNA"/>
</dbReference>
<organism evidence="3 4">
    <name type="scientific">Rhipicephalus sanguineus</name>
    <name type="common">Brown dog tick</name>
    <name type="synonym">Ixodes sanguineus</name>
    <dbReference type="NCBI Taxonomy" id="34632"/>
    <lineage>
        <taxon>Eukaryota</taxon>
        <taxon>Metazoa</taxon>
        <taxon>Ecdysozoa</taxon>
        <taxon>Arthropoda</taxon>
        <taxon>Chelicerata</taxon>
        <taxon>Arachnida</taxon>
        <taxon>Acari</taxon>
        <taxon>Parasitiformes</taxon>
        <taxon>Ixodida</taxon>
        <taxon>Ixodoidea</taxon>
        <taxon>Ixodidae</taxon>
        <taxon>Rhipicephalinae</taxon>
        <taxon>Rhipicephalus</taxon>
        <taxon>Rhipicephalus</taxon>
    </lineage>
</organism>
<sequence>MDQDKLTHECRNVTSEDEASTSNIRPQRTATLSRKAEEIYETCREEHCRKLDAVWKNVEIALHRLSCAKEGHFTSAATQLRASYERYEHVTARYASFLDKANTSEARQELQLQKAIDADHEAIVSEKLREATQQERENTQETASQLSISAHSRASSRSRRSGSSTISLAAVQARALAEAIKARAEFGCEEAAMRLEKARIEAELECSAPSSLSAHEESEKTPPTKEETQAAVSPHQPNQQHRFFTGEREDIKGRNLYDLMTLEGITLLTEPAYPTRTGNSVSRDTCPDLTMGINLPQPRWWNSQENLGSDHFIIHTSLSYDSTRGTTRRSLQRVIHGFPGDNANLLRALQSKYVNTTRDRTPILLYDGPDNPELSKAFTVVEVKVAILCMRKGTAPGPDEVLIGLLSNLIDDMTQLLVDKITDRRVTIRIGDLKSQPITMGDFGTPQGAALSPLLFNIALMRLPEALNRISEVRRAIYADDVTIWTRSGNLCQIEEAFQQAASVVEQMRR</sequence>
<feature type="region of interest" description="Disordered" evidence="1">
    <location>
        <begin position="1"/>
        <end position="25"/>
    </location>
</feature>
<reference evidence="3" key="2">
    <citation type="submission" date="2021-09" db="EMBL/GenBank/DDBJ databases">
        <authorList>
            <person name="Jia N."/>
            <person name="Wang J."/>
            <person name="Shi W."/>
            <person name="Du L."/>
            <person name="Sun Y."/>
            <person name="Zhan W."/>
            <person name="Jiang J."/>
            <person name="Wang Q."/>
            <person name="Zhang B."/>
            <person name="Ji P."/>
            <person name="Sakyi L.B."/>
            <person name="Cui X."/>
            <person name="Yuan T."/>
            <person name="Jiang B."/>
            <person name="Yang W."/>
            <person name="Lam T.T.-Y."/>
            <person name="Chang Q."/>
            <person name="Ding S."/>
            <person name="Wang X."/>
            <person name="Zhu J."/>
            <person name="Ruan X."/>
            <person name="Zhao L."/>
            <person name="Wei J."/>
            <person name="Que T."/>
            <person name="Du C."/>
            <person name="Cheng J."/>
            <person name="Dai P."/>
            <person name="Han X."/>
            <person name="Huang E."/>
            <person name="Gao Y."/>
            <person name="Liu J."/>
            <person name="Shao H."/>
            <person name="Ye R."/>
            <person name="Li L."/>
            <person name="Wei W."/>
            <person name="Wang X."/>
            <person name="Wang C."/>
            <person name="Huo Q."/>
            <person name="Li W."/>
            <person name="Guo W."/>
            <person name="Chen H."/>
            <person name="Chen S."/>
            <person name="Zhou L."/>
            <person name="Zhou L."/>
            <person name="Ni X."/>
            <person name="Tian J."/>
            <person name="Zhou Y."/>
            <person name="Sheng Y."/>
            <person name="Liu T."/>
            <person name="Pan Y."/>
            <person name="Xia L."/>
            <person name="Li J."/>
            <person name="Zhao F."/>
            <person name="Cao W."/>
        </authorList>
    </citation>
    <scope>NUCLEOTIDE SEQUENCE</scope>
    <source>
        <strain evidence="3">Rsan-2018</strain>
        <tissue evidence="3">Larvae</tissue>
    </source>
</reference>
<proteinExistence type="predicted"/>
<keyword evidence="4" id="KW-1185">Reference proteome</keyword>
<dbReference type="Proteomes" id="UP000821837">
    <property type="component" value="Chromosome 5"/>
</dbReference>
<evidence type="ECO:0000313" key="4">
    <source>
        <dbReference type="Proteomes" id="UP000821837"/>
    </source>
</evidence>
<evidence type="ECO:0000313" key="3">
    <source>
        <dbReference type="EMBL" id="KAH7951439.1"/>
    </source>
</evidence>
<dbReference type="Pfam" id="PF00078">
    <property type="entry name" value="RVT_1"/>
    <property type="match status" value="1"/>
</dbReference>
<feature type="region of interest" description="Disordered" evidence="1">
    <location>
        <begin position="131"/>
        <end position="164"/>
    </location>
</feature>
<gene>
    <name evidence="3" type="ORF">HPB52_008968</name>
</gene>
<dbReference type="VEuPathDB" id="VectorBase:RSAN_047311"/>
<feature type="region of interest" description="Disordered" evidence="1">
    <location>
        <begin position="207"/>
        <end position="238"/>
    </location>
</feature>
<evidence type="ECO:0000256" key="1">
    <source>
        <dbReference type="SAM" id="MobiDB-lite"/>
    </source>
</evidence>
<comment type="caution">
    <text evidence="3">The sequence shown here is derived from an EMBL/GenBank/DDBJ whole genome shotgun (WGS) entry which is preliminary data.</text>
</comment>
<feature type="compositionally biased region" description="Basic and acidic residues" evidence="1">
    <location>
        <begin position="1"/>
        <end position="11"/>
    </location>
</feature>
<feature type="domain" description="Reverse transcriptase" evidence="2">
    <location>
        <begin position="443"/>
        <end position="499"/>
    </location>
</feature>
<evidence type="ECO:0000259" key="2">
    <source>
        <dbReference type="Pfam" id="PF00078"/>
    </source>
</evidence>
<reference evidence="3" key="1">
    <citation type="journal article" date="2020" name="Cell">
        <title>Large-Scale Comparative Analyses of Tick Genomes Elucidate Their Genetic Diversity and Vector Capacities.</title>
        <authorList>
            <consortium name="Tick Genome and Microbiome Consortium (TIGMIC)"/>
            <person name="Jia N."/>
            <person name="Wang J."/>
            <person name="Shi W."/>
            <person name="Du L."/>
            <person name="Sun Y."/>
            <person name="Zhan W."/>
            <person name="Jiang J.F."/>
            <person name="Wang Q."/>
            <person name="Zhang B."/>
            <person name="Ji P."/>
            <person name="Bell-Sakyi L."/>
            <person name="Cui X.M."/>
            <person name="Yuan T.T."/>
            <person name="Jiang B.G."/>
            <person name="Yang W.F."/>
            <person name="Lam T.T."/>
            <person name="Chang Q.C."/>
            <person name="Ding S.J."/>
            <person name="Wang X.J."/>
            <person name="Zhu J.G."/>
            <person name="Ruan X.D."/>
            <person name="Zhao L."/>
            <person name="Wei J.T."/>
            <person name="Ye R.Z."/>
            <person name="Que T.C."/>
            <person name="Du C.H."/>
            <person name="Zhou Y.H."/>
            <person name="Cheng J.X."/>
            <person name="Dai P.F."/>
            <person name="Guo W.B."/>
            <person name="Han X.H."/>
            <person name="Huang E.J."/>
            <person name="Li L.F."/>
            <person name="Wei W."/>
            <person name="Gao Y.C."/>
            <person name="Liu J.Z."/>
            <person name="Shao H.Z."/>
            <person name="Wang X."/>
            <person name="Wang C.C."/>
            <person name="Yang T.C."/>
            <person name="Huo Q.B."/>
            <person name="Li W."/>
            <person name="Chen H.Y."/>
            <person name="Chen S.E."/>
            <person name="Zhou L.G."/>
            <person name="Ni X.B."/>
            <person name="Tian J.H."/>
            <person name="Sheng Y."/>
            <person name="Liu T."/>
            <person name="Pan Y.S."/>
            <person name="Xia L.Y."/>
            <person name="Li J."/>
            <person name="Zhao F."/>
            <person name="Cao W.C."/>
        </authorList>
    </citation>
    <scope>NUCLEOTIDE SEQUENCE</scope>
    <source>
        <strain evidence="3">Rsan-2018</strain>
    </source>
</reference>
<dbReference type="InterPro" id="IPR000477">
    <property type="entry name" value="RT_dom"/>
</dbReference>
<protein>
    <recommendedName>
        <fullName evidence="2">Reverse transcriptase domain-containing protein</fullName>
    </recommendedName>
</protein>
<name>A0A9D4PSA7_RHISA</name>
<dbReference type="AlphaFoldDB" id="A0A9D4PSA7"/>
<feature type="compositionally biased region" description="Basic and acidic residues" evidence="1">
    <location>
        <begin position="214"/>
        <end position="228"/>
    </location>
</feature>